<proteinExistence type="predicted"/>
<sequence length="103" mass="12018">MRDTFYFKKLKQFFCNILNVPSQSIIPLSDWGLKLMQNFSLFLPEGSNDLSEKGISQEKTTKKFQSIMYIPLHITVIIILRKWGVTGTLQKVDISPKFMKEKM</sequence>
<name>A0ABU7BJE9_9TELE</name>
<protein>
    <submittedName>
        <fullName evidence="1">Uncharacterized protein</fullName>
    </submittedName>
</protein>
<gene>
    <name evidence="1" type="ORF">ATANTOWER_020968</name>
</gene>
<reference evidence="1 2" key="1">
    <citation type="submission" date="2021-07" db="EMBL/GenBank/DDBJ databases">
        <authorList>
            <person name="Palmer J.M."/>
        </authorList>
    </citation>
    <scope>NUCLEOTIDE SEQUENCE [LARGE SCALE GENOMIC DNA]</scope>
    <source>
        <strain evidence="1 2">AT_MEX2019</strain>
        <tissue evidence="1">Muscle</tissue>
    </source>
</reference>
<dbReference type="Proteomes" id="UP001345963">
    <property type="component" value="Unassembled WGS sequence"/>
</dbReference>
<evidence type="ECO:0000313" key="2">
    <source>
        <dbReference type="Proteomes" id="UP001345963"/>
    </source>
</evidence>
<organism evidence="1 2">
    <name type="scientific">Ataeniobius toweri</name>
    <dbReference type="NCBI Taxonomy" id="208326"/>
    <lineage>
        <taxon>Eukaryota</taxon>
        <taxon>Metazoa</taxon>
        <taxon>Chordata</taxon>
        <taxon>Craniata</taxon>
        <taxon>Vertebrata</taxon>
        <taxon>Euteleostomi</taxon>
        <taxon>Actinopterygii</taxon>
        <taxon>Neopterygii</taxon>
        <taxon>Teleostei</taxon>
        <taxon>Neoteleostei</taxon>
        <taxon>Acanthomorphata</taxon>
        <taxon>Ovalentaria</taxon>
        <taxon>Atherinomorphae</taxon>
        <taxon>Cyprinodontiformes</taxon>
        <taxon>Goodeidae</taxon>
        <taxon>Ataeniobius</taxon>
    </lineage>
</organism>
<evidence type="ECO:0000313" key="1">
    <source>
        <dbReference type="EMBL" id="MED6249869.1"/>
    </source>
</evidence>
<dbReference type="EMBL" id="JAHUTI010053645">
    <property type="protein sequence ID" value="MED6249869.1"/>
    <property type="molecule type" value="Genomic_DNA"/>
</dbReference>
<keyword evidence="2" id="KW-1185">Reference proteome</keyword>
<comment type="caution">
    <text evidence="1">The sequence shown here is derived from an EMBL/GenBank/DDBJ whole genome shotgun (WGS) entry which is preliminary data.</text>
</comment>
<accession>A0ABU7BJE9</accession>